<keyword evidence="2" id="KW-0560">Oxidoreductase</keyword>
<dbReference type="InterPro" id="IPR000674">
    <property type="entry name" value="Ald_Oxase/Xan_DH_a/b"/>
</dbReference>
<evidence type="ECO:0000313" key="4">
    <source>
        <dbReference type="EMBL" id="ALU28746.1"/>
    </source>
</evidence>
<dbReference type="SUPFAM" id="SSF56003">
    <property type="entry name" value="Molybdenum cofactor-binding domain"/>
    <property type="match status" value="1"/>
</dbReference>
<dbReference type="RefSeq" id="WP_011277868.1">
    <property type="nucleotide sequence ID" value="NZ_BHWZ01000002.1"/>
</dbReference>
<dbReference type="InterPro" id="IPR016208">
    <property type="entry name" value="Ald_Oxase/xanthine_DH-like"/>
</dbReference>
<accession>A0A0U3F6I0</accession>
<dbReference type="OrthoDB" id="57164at2157"/>
<gene>
    <name evidence="4" type="ORF">ATY89_01415</name>
    <name evidence="5" type="ORF">ATZ20_04450</name>
</gene>
<dbReference type="Pfam" id="PF02738">
    <property type="entry name" value="MoCoBD_1"/>
    <property type="match status" value="1"/>
</dbReference>
<dbReference type="OMA" id="SWMRAPG"/>
<proteinExistence type="predicted"/>
<dbReference type="GeneID" id="14551518"/>
<protein>
    <submittedName>
        <fullName evidence="4">Carbon monoxide dehydrogenase</fullName>
    </submittedName>
</protein>
<evidence type="ECO:0000313" key="6">
    <source>
        <dbReference type="Proteomes" id="UP000060043"/>
    </source>
</evidence>
<dbReference type="AlphaFoldDB" id="A0A0U3F6I0"/>
<dbReference type="Pfam" id="PF20256">
    <property type="entry name" value="MoCoBD_2"/>
    <property type="match status" value="1"/>
</dbReference>
<dbReference type="InterPro" id="IPR036856">
    <property type="entry name" value="Ald_Oxase/Xan_DH_a/b_sf"/>
</dbReference>
<evidence type="ECO:0000256" key="1">
    <source>
        <dbReference type="ARBA" id="ARBA00022505"/>
    </source>
</evidence>
<dbReference type="EMBL" id="CP013695">
    <property type="protein sequence ID" value="ALU31466.1"/>
    <property type="molecule type" value="Genomic_DNA"/>
</dbReference>
<dbReference type="PANTHER" id="PTHR11908:SF132">
    <property type="entry name" value="ALDEHYDE OXIDASE 1-RELATED"/>
    <property type="match status" value="1"/>
</dbReference>
<dbReference type="Proteomes" id="UP000060043">
    <property type="component" value="Chromosome"/>
</dbReference>
<dbReference type="PaxDb" id="1435377-SUSAZ_04660"/>
<dbReference type="Proteomes" id="UP000065473">
    <property type="component" value="Chromosome"/>
</dbReference>
<dbReference type="InterPro" id="IPR008274">
    <property type="entry name" value="AldOxase/xan_DH_MoCoBD1"/>
</dbReference>
<dbReference type="InterPro" id="IPR046867">
    <property type="entry name" value="AldOxase/xan_DH_MoCoBD2"/>
</dbReference>
<feature type="domain" description="Aldehyde oxidase/xanthine dehydrogenase a/b hammerhead" evidence="3">
    <location>
        <begin position="17"/>
        <end position="106"/>
    </location>
</feature>
<dbReference type="GO" id="GO:0016491">
    <property type="term" value="F:oxidoreductase activity"/>
    <property type="evidence" value="ECO:0007669"/>
    <property type="project" value="UniProtKB-KW"/>
</dbReference>
<dbReference type="Gene3D" id="3.30.365.10">
    <property type="entry name" value="Aldehyde oxidase/xanthine dehydrogenase, molybdopterin binding domain"/>
    <property type="match status" value="5"/>
</dbReference>
<sequence length="704" mass="77201">MYVGKPVKRIEDVRLITGKGSYVDDIQIPGTHFVAFLRSQYPHAKIKLKKTDGVFTGNEINPGKDFPIATEEVTYVGQPIAMVIAKDRYEAYDLLENIEVEYEPLDFVTDPEVALKDEIKVYSKSQSNIVYREVFKGGDVEKIFNSAYKVIKGKLYNQRIVASPLETRGALAFYDGGKLTFYSSTQSAHYLRRNLAEFLGFQDIRVIQPDVGGAFGSKIIAHPEEYALAKLSILTRKPLKWIPTRTEEFLSAGHGRDKFLEFETAVDREGNVLGIRGRLVGNLGAPYPDANDDELGNVQSATKMLPGIYKIKGIEIEAIAVNTNVPPTQSYRGAGRPEATYFIERIMNIVADELGIDQYEIRVKNAIDSLPYTNPLGIKYDSGNVKGLLEYGRKFYESLKSQGCVGVSSYTEISGFGPWETARIFIKYDGKITLVTGTGPHGQGDATAFAQIAADILEIPIENIEVRWGDTEIIEDGIGTWGSRTVTIGGSAVVLATQQLKKKLIEVGAKLLKADVEEVEYKQGKVIHKKTGESVDLNRIARKAFSFGESLDVTSVYKVDLPPTTPYGVHLALVDVDETGKVVVKKYVAIDDVGVVINPLLAEGQVIGGALQGLSQGLLEGTVFNDQGQLLTSNFQDYAIPTAVESPDVEWHNVIYGKSSHPTGSKGIGEAGAIAATPAVINAVEQCVKKRILKMPVRFEDLVS</sequence>
<dbReference type="Gene3D" id="3.90.1170.50">
    <property type="entry name" value="Aldehyde oxidase/xanthine dehydrogenase, a/b hammerhead"/>
    <property type="match status" value="1"/>
</dbReference>
<dbReference type="SUPFAM" id="SSF54665">
    <property type="entry name" value="CO dehydrogenase molybdoprotein N-domain-like"/>
    <property type="match status" value="1"/>
</dbReference>
<evidence type="ECO:0000313" key="5">
    <source>
        <dbReference type="EMBL" id="ALU31466.1"/>
    </source>
</evidence>
<dbReference type="InterPro" id="IPR037165">
    <property type="entry name" value="AldOxase/xan_DH_Mopterin-bd_sf"/>
</dbReference>
<dbReference type="PANTHER" id="PTHR11908">
    <property type="entry name" value="XANTHINE DEHYDROGENASE"/>
    <property type="match status" value="1"/>
</dbReference>
<dbReference type="SMART" id="SM01008">
    <property type="entry name" value="Ald_Xan_dh_C"/>
    <property type="match status" value="1"/>
</dbReference>
<dbReference type="EMBL" id="CP013694">
    <property type="protein sequence ID" value="ALU28746.1"/>
    <property type="molecule type" value="Genomic_DNA"/>
</dbReference>
<evidence type="ECO:0000313" key="7">
    <source>
        <dbReference type="Proteomes" id="UP000065473"/>
    </source>
</evidence>
<organism evidence="4 7">
    <name type="scientific">Sulfolobus acidocaldarius</name>
    <dbReference type="NCBI Taxonomy" id="2285"/>
    <lineage>
        <taxon>Archaea</taxon>
        <taxon>Thermoproteota</taxon>
        <taxon>Thermoprotei</taxon>
        <taxon>Sulfolobales</taxon>
        <taxon>Sulfolobaceae</taxon>
        <taxon>Sulfolobus</taxon>
    </lineage>
</organism>
<evidence type="ECO:0000259" key="3">
    <source>
        <dbReference type="SMART" id="SM01008"/>
    </source>
</evidence>
<evidence type="ECO:0000256" key="2">
    <source>
        <dbReference type="ARBA" id="ARBA00023002"/>
    </source>
</evidence>
<dbReference type="Pfam" id="PF01315">
    <property type="entry name" value="Ald_Xan_dh_C"/>
    <property type="match status" value="1"/>
</dbReference>
<dbReference type="GO" id="GO:0005506">
    <property type="term" value="F:iron ion binding"/>
    <property type="evidence" value="ECO:0007669"/>
    <property type="project" value="InterPro"/>
</dbReference>
<name>A0A0U3F6I0_9CREN</name>
<keyword evidence="1" id="KW-0500">Molybdenum</keyword>
<reference evidence="6 7" key="1">
    <citation type="submission" date="2015-12" db="EMBL/GenBank/DDBJ databases">
        <title>A stable core within a dynamic pangenome in Sulfolobus acidocaldarius.</title>
        <authorList>
            <person name="Anderson R."/>
            <person name="Kouris A."/>
            <person name="Seward C."/>
            <person name="Campbell K."/>
            <person name="Whitaker R."/>
        </authorList>
    </citation>
    <scope>NUCLEOTIDE SEQUENCE [LARGE SCALE GENOMIC DNA]</scope>
    <source>
        <strain evidence="4 7">GG12-C01-09</strain>
        <strain evidence="5 6">NG05B_CO5_07</strain>
    </source>
</reference>
<dbReference type="STRING" id="1435377.SUSAZ_04660"/>